<keyword evidence="3" id="KW-1185">Reference proteome</keyword>
<feature type="transmembrane region" description="Helical" evidence="1">
    <location>
        <begin position="12"/>
        <end position="34"/>
    </location>
</feature>
<evidence type="ECO:0000313" key="3">
    <source>
        <dbReference type="Proteomes" id="UP000239203"/>
    </source>
</evidence>
<dbReference type="InterPro" id="IPR018750">
    <property type="entry name" value="DUF2306_membrane"/>
</dbReference>
<keyword evidence="1" id="KW-0472">Membrane</keyword>
<protein>
    <submittedName>
        <fullName evidence="2">Putative membrane protein DUF2306</fullName>
    </submittedName>
</protein>
<dbReference type="AlphaFoldDB" id="A0A2S6H0A1"/>
<proteinExistence type="predicted"/>
<feature type="transmembrane region" description="Helical" evidence="1">
    <location>
        <begin position="115"/>
        <end position="133"/>
    </location>
</feature>
<gene>
    <name evidence="2" type="ORF">CLV40_10189</name>
</gene>
<feature type="transmembrane region" description="Helical" evidence="1">
    <location>
        <begin position="88"/>
        <end position="109"/>
    </location>
</feature>
<dbReference type="EMBL" id="PTIX01000001">
    <property type="protein sequence ID" value="PPK70903.1"/>
    <property type="molecule type" value="Genomic_DNA"/>
</dbReference>
<accession>A0A2S6H0A1</accession>
<comment type="caution">
    <text evidence="2">The sequence shown here is derived from an EMBL/GenBank/DDBJ whole genome shotgun (WGS) entry which is preliminary data.</text>
</comment>
<feature type="transmembrane region" description="Helical" evidence="1">
    <location>
        <begin position="194"/>
        <end position="214"/>
    </location>
</feature>
<reference evidence="2 3" key="1">
    <citation type="submission" date="2018-02" db="EMBL/GenBank/DDBJ databases">
        <title>Genomic Encyclopedia of Archaeal and Bacterial Type Strains, Phase II (KMG-II): from individual species to whole genera.</title>
        <authorList>
            <person name="Goeker M."/>
        </authorList>
    </citation>
    <scope>NUCLEOTIDE SEQUENCE [LARGE SCALE GENOMIC DNA]</scope>
    <source>
        <strain evidence="2 3">YU 961-1</strain>
    </source>
</reference>
<name>A0A2S6H0A1_9PSEU</name>
<dbReference type="Pfam" id="PF10067">
    <property type="entry name" value="DUF2306"/>
    <property type="match status" value="1"/>
</dbReference>
<feature type="transmembrane region" description="Helical" evidence="1">
    <location>
        <begin position="54"/>
        <end position="76"/>
    </location>
</feature>
<keyword evidence="1" id="KW-1133">Transmembrane helix</keyword>
<evidence type="ECO:0000256" key="1">
    <source>
        <dbReference type="SAM" id="Phobius"/>
    </source>
</evidence>
<dbReference type="RefSeq" id="WP_104475793.1">
    <property type="nucleotide sequence ID" value="NZ_CP154825.1"/>
</dbReference>
<evidence type="ECO:0000313" key="2">
    <source>
        <dbReference type="EMBL" id="PPK70903.1"/>
    </source>
</evidence>
<dbReference type="Proteomes" id="UP000239203">
    <property type="component" value="Unassembled WGS sequence"/>
</dbReference>
<sequence length="230" mass="25690">MPQTLSQATKRAPWVVPVAAAIIAFLVYALPPYLGLRPDMSRVPATTSWHYPALVAHIGFGLIAMITGFLQCWPWFRNRHLALHRKLGRVYVFGGVLPAATAGLLVGITSPFGPVARFSHVVLVTLWFTSTVIGYRKARQRDFRAHREWMIRSFALTFSTITNRIWSPLLVLLFEPQLDTTFGGSELAMFQAIGGLSSWLGWTVPLLVVEWVLLRKKRRAPRGAPVESAA</sequence>
<dbReference type="OrthoDB" id="4698148at2"/>
<organism evidence="2 3">
    <name type="scientific">Actinokineospora auranticolor</name>
    <dbReference type="NCBI Taxonomy" id="155976"/>
    <lineage>
        <taxon>Bacteria</taxon>
        <taxon>Bacillati</taxon>
        <taxon>Actinomycetota</taxon>
        <taxon>Actinomycetes</taxon>
        <taxon>Pseudonocardiales</taxon>
        <taxon>Pseudonocardiaceae</taxon>
        <taxon>Actinokineospora</taxon>
    </lineage>
</organism>
<keyword evidence="1" id="KW-0812">Transmembrane</keyword>
<feature type="transmembrane region" description="Helical" evidence="1">
    <location>
        <begin position="154"/>
        <end position="174"/>
    </location>
</feature>